<dbReference type="Proteomes" id="UP001180020">
    <property type="component" value="Unassembled WGS sequence"/>
</dbReference>
<dbReference type="EMBL" id="JAUJYO010000009">
    <property type="protein sequence ID" value="KAK1308035.1"/>
    <property type="molecule type" value="Genomic_DNA"/>
</dbReference>
<accession>A0AAV9E3E9</accession>
<organism evidence="1 2">
    <name type="scientific">Acorus calamus</name>
    <name type="common">Sweet flag</name>
    <dbReference type="NCBI Taxonomy" id="4465"/>
    <lineage>
        <taxon>Eukaryota</taxon>
        <taxon>Viridiplantae</taxon>
        <taxon>Streptophyta</taxon>
        <taxon>Embryophyta</taxon>
        <taxon>Tracheophyta</taxon>
        <taxon>Spermatophyta</taxon>
        <taxon>Magnoliopsida</taxon>
        <taxon>Liliopsida</taxon>
        <taxon>Acoraceae</taxon>
        <taxon>Acorus</taxon>
    </lineage>
</organism>
<protein>
    <submittedName>
        <fullName evidence="1">Uncharacterized protein</fullName>
    </submittedName>
</protein>
<keyword evidence="2" id="KW-1185">Reference proteome</keyword>
<proteinExistence type="predicted"/>
<reference evidence="1" key="1">
    <citation type="journal article" date="2023" name="Nat. Commun.">
        <title>Diploid and tetraploid genomes of Acorus and the evolution of monocots.</title>
        <authorList>
            <person name="Ma L."/>
            <person name="Liu K.W."/>
            <person name="Li Z."/>
            <person name="Hsiao Y.Y."/>
            <person name="Qi Y."/>
            <person name="Fu T."/>
            <person name="Tang G.D."/>
            <person name="Zhang D."/>
            <person name="Sun W.H."/>
            <person name="Liu D.K."/>
            <person name="Li Y."/>
            <person name="Chen G.Z."/>
            <person name="Liu X.D."/>
            <person name="Liao X.Y."/>
            <person name="Jiang Y.T."/>
            <person name="Yu X."/>
            <person name="Hao Y."/>
            <person name="Huang J."/>
            <person name="Zhao X.W."/>
            <person name="Ke S."/>
            <person name="Chen Y.Y."/>
            <person name="Wu W.L."/>
            <person name="Hsu J.L."/>
            <person name="Lin Y.F."/>
            <person name="Huang M.D."/>
            <person name="Li C.Y."/>
            <person name="Huang L."/>
            <person name="Wang Z.W."/>
            <person name="Zhao X."/>
            <person name="Zhong W.Y."/>
            <person name="Peng D.H."/>
            <person name="Ahmad S."/>
            <person name="Lan S."/>
            <person name="Zhang J.S."/>
            <person name="Tsai W.C."/>
            <person name="Van de Peer Y."/>
            <person name="Liu Z.J."/>
        </authorList>
    </citation>
    <scope>NUCLEOTIDE SEQUENCE</scope>
    <source>
        <strain evidence="1">CP</strain>
    </source>
</reference>
<evidence type="ECO:0000313" key="2">
    <source>
        <dbReference type="Proteomes" id="UP001180020"/>
    </source>
</evidence>
<name>A0AAV9E3E9_ACOCL</name>
<sequence length="61" mass="6865">MVMIEEEKKINYFMSNPSIEHLREEAGFTLDKKILKQHLNQNAMGCKTGPSTSFHVGGLNA</sequence>
<comment type="caution">
    <text evidence="1">The sequence shown here is derived from an EMBL/GenBank/DDBJ whole genome shotgun (WGS) entry which is preliminary data.</text>
</comment>
<evidence type="ECO:0000313" key="1">
    <source>
        <dbReference type="EMBL" id="KAK1308035.1"/>
    </source>
</evidence>
<reference evidence="1" key="2">
    <citation type="submission" date="2023-06" db="EMBL/GenBank/DDBJ databases">
        <authorList>
            <person name="Ma L."/>
            <person name="Liu K.-W."/>
            <person name="Li Z."/>
            <person name="Hsiao Y.-Y."/>
            <person name="Qi Y."/>
            <person name="Fu T."/>
            <person name="Tang G."/>
            <person name="Zhang D."/>
            <person name="Sun W.-H."/>
            <person name="Liu D.-K."/>
            <person name="Li Y."/>
            <person name="Chen G.-Z."/>
            <person name="Liu X.-D."/>
            <person name="Liao X.-Y."/>
            <person name="Jiang Y.-T."/>
            <person name="Yu X."/>
            <person name="Hao Y."/>
            <person name="Huang J."/>
            <person name="Zhao X.-W."/>
            <person name="Ke S."/>
            <person name="Chen Y.-Y."/>
            <person name="Wu W.-L."/>
            <person name="Hsu J.-L."/>
            <person name="Lin Y.-F."/>
            <person name="Huang M.-D."/>
            <person name="Li C.-Y."/>
            <person name="Huang L."/>
            <person name="Wang Z.-W."/>
            <person name="Zhao X."/>
            <person name="Zhong W.-Y."/>
            <person name="Peng D.-H."/>
            <person name="Ahmad S."/>
            <person name="Lan S."/>
            <person name="Zhang J.-S."/>
            <person name="Tsai W.-C."/>
            <person name="Van De Peer Y."/>
            <person name="Liu Z.-J."/>
        </authorList>
    </citation>
    <scope>NUCLEOTIDE SEQUENCE</scope>
    <source>
        <strain evidence="1">CP</strain>
        <tissue evidence="1">Leaves</tissue>
    </source>
</reference>
<dbReference type="AlphaFoldDB" id="A0AAV9E3E9"/>
<gene>
    <name evidence="1" type="ORF">QJS10_CPA09g00867</name>
</gene>